<accession>A0A917B8T0</accession>
<proteinExistence type="predicted"/>
<dbReference type="Proteomes" id="UP000598775">
    <property type="component" value="Unassembled WGS sequence"/>
</dbReference>
<dbReference type="EMBL" id="BMGP01000004">
    <property type="protein sequence ID" value="GGF31580.1"/>
    <property type="molecule type" value="Genomic_DNA"/>
</dbReference>
<keyword evidence="2" id="KW-1185">Reference proteome</keyword>
<name>A0A917B8T0_9MICO</name>
<dbReference type="AlphaFoldDB" id="A0A917B8T0"/>
<dbReference type="RefSeq" id="WP_188678952.1">
    <property type="nucleotide sequence ID" value="NZ_BMGP01000004.1"/>
</dbReference>
<evidence type="ECO:0000313" key="2">
    <source>
        <dbReference type="Proteomes" id="UP000598775"/>
    </source>
</evidence>
<gene>
    <name evidence="1" type="ORF">GCM10011399_25950</name>
</gene>
<sequence length="255" mass="27831">MPDADASEQPDADLQERVFDFMLEIMEMLAAVIPNGLVGLESTLVRARGGGFAVTVEPSEELGLRLDIDGIEAFRLIVQYRLVLSPVSQIMSVDHSTFKINVRGSTRPLFSVDYVRNSGSAVPSAHMNVHAERNDMTAALAATGGRRRGKIYQKRVANGDVPRLGDVHFPVGGHRFRPCLEDVLEMMIIEFGIDTLDGAGSAIREGRGRWRVRQLAAAVCDDPTTAAAELERIGFDVIPRDGTAFAARLDRITAI</sequence>
<protein>
    <submittedName>
        <fullName evidence="1">Uncharacterized protein</fullName>
    </submittedName>
</protein>
<comment type="caution">
    <text evidence="1">The sequence shown here is derived from an EMBL/GenBank/DDBJ whole genome shotgun (WGS) entry which is preliminary data.</text>
</comment>
<organism evidence="1 2">
    <name type="scientific">Subtercola lobariae</name>
    <dbReference type="NCBI Taxonomy" id="1588641"/>
    <lineage>
        <taxon>Bacteria</taxon>
        <taxon>Bacillati</taxon>
        <taxon>Actinomycetota</taxon>
        <taxon>Actinomycetes</taxon>
        <taxon>Micrococcales</taxon>
        <taxon>Microbacteriaceae</taxon>
        <taxon>Subtercola</taxon>
    </lineage>
</organism>
<evidence type="ECO:0000313" key="1">
    <source>
        <dbReference type="EMBL" id="GGF31580.1"/>
    </source>
</evidence>
<reference evidence="1 2" key="1">
    <citation type="journal article" date="2014" name="Int. J. Syst. Evol. Microbiol.">
        <title>Complete genome sequence of Corynebacterium casei LMG S-19264T (=DSM 44701T), isolated from a smear-ripened cheese.</title>
        <authorList>
            <consortium name="US DOE Joint Genome Institute (JGI-PGF)"/>
            <person name="Walter F."/>
            <person name="Albersmeier A."/>
            <person name="Kalinowski J."/>
            <person name="Ruckert C."/>
        </authorList>
    </citation>
    <scope>NUCLEOTIDE SEQUENCE [LARGE SCALE GENOMIC DNA]</scope>
    <source>
        <strain evidence="1 2">CGMCC 1.12976</strain>
    </source>
</reference>